<reference evidence="2" key="1">
    <citation type="submission" date="2020-09" db="EMBL/GenBank/DDBJ databases">
        <title>Hoyosella lacisalsi sp. nov., a halotolerant actinobacterium isolated from soil of Lake Gudzhirganskoe.</title>
        <authorList>
            <person name="Yang Q."/>
            <person name="Guo P.Y."/>
            <person name="Liu S.W."/>
            <person name="Li F.N."/>
            <person name="Sun C.H."/>
        </authorList>
    </citation>
    <scope>NUCLEOTIDE SEQUENCE</scope>
    <source>
        <strain evidence="2">G463</strain>
    </source>
</reference>
<evidence type="ECO:0000313" key="2">
    <source>
        <dbReference type="EMBL" id="MBD8506910.1"/>
    </source>
</evidence>
<protein>
    <submittedName>
        <fullName evidence="2">Uncharacterized protein</fullName>
    </submittedName>
</protein>
<proteinExistence type="predicted"/>
<dbReference type="EMBL" id="JACYWE010000005">
    <property type="protein sequence ID" value="MBD8506910.1"/>
    <property type="molecule type" value="Genomic_DNA"/>
</dbReference>
<gene>
    <name evidence="2" type="ORF">HT102_10460</name>
</gene>
<organism evidence="2 3">
    <name type="scientific">Lolliginicoccus lacisalsi</name>
    <dbReference type="NCBI Taxonomy" id="2742202"/>
    <lineage>
        <taxon>Bacteria</taxon>
        <taxon>Bacillati</taxon>
        <taxon>Actinomycetota</taxon>
        <taxon>Actinomycetes</taxon>
        <taxon>Mycobacteriales</taxon>
        <taxon>Hoyosellaceae</taxon>
        <taxon>Lolliginicoccus</taxon>
    </lineage>
</organism>
<dbReference type="Proteomes" id="UP000642993">
    <property type="component" value="Unassembled WGS sequence"/>
</dbReference>
<dbReference type="AlphaFoldDB" id="A0A927JDN6"/>
<keyword evidence="3" id="KW-1185">Reference proteome</keyword>
<name>A0A927JDN6_9ACTN</name>
<accession>A0A927JDN6</accession>
<evidence type="ECO:0000313" key="3">
    <source>
        <dbReference type="Proteomes" id="UP000642993"/>
    </source>
</evidence>
<feature type="region of interest" description="Disordered" evidence="1">
    <location>
        <begin position="1"/>
        <end position="35"/>
    </location>
</feature>
<dbReference type="RefSeq" id="WP_192039360.1">
    <property type="nucleotide sequence ID" value="NZ_JACYWE010000005.1"/>
</dbReference>
<evidence type="ECO:0000256" key="1">
    <source>
        <dbReference type="SAM" id="MobiDB-lite"/>
    </source>
</evidence>
<comment type="caution">
    <text evidence="2">The sequence shown here is derived from an EMBL/GenBank/DDBJ whole genome shotgun (WGS) entry which is preliminary data.</text>
</comment>
<sequence length="133" mass="14290">MTPQPRRSLRRKGRPGARTNAWQQLRRGAKHPDKEIATKPMRHATCEQHAGIATAVLIQGADPEMDCRADPAEAGLVIKEDGWVPVDESGTAFVVLEGGVAGEVSITCAYPNSDVFWATHAESVALSYSVPLG</sequence>